<dbReference type="InterPro" id="IPR043504">
    <property type="entry name" value="Peptidase_S1_PA_chymotrypsin"/>
</dbReference>
<evidence type="ECO:0000313" key="4">
    <source>
        <dbReference type="Proteomes" id="UP001491310"/>
    </source>
</evidence>
<feature type="compositionally biased region" description="Low complexity" evidence="1">
    <location>
        <begin position="793"/>
        <end position="809"/>
    </location>
</feature>
<gene>
    <name evidence="3" type="ORF">WJX75_004108</name>
</gene>
<name>A0ABR2Z0B8_9CHLO</name>
<dbReference type="Pfam" id="PF00089">
    <property type="entry name" value="Trypsin"/>
    <property type="match status" value="1"/>
</dbReference>
<evidence type="ECO:0000256" key="1">
    <source>
        <dbReference type="SAM" id="MobiDB-lite"/>
    </source>
</evidence>
<dbReference type="Gene3D" id="2.40.10.10">
    <property type="entry name" value="Trypsin-like serine proteases"/>
    <property type="match status" value="2"/>
</dbReference>
<dbReference type="InterPro" id="IPR009003">
    <property type="entry name" value="Peptidase_S1_PA"/>
</dbReference>
<dbReference type="SUPFAM" id="SSF50494">
    <property type="entry name" value="Trypsin-like serine proteases"/>
    <property type="match status" value="1"/>
</dbReference>
<accession>A0ABR2Z0B8</accession>
<organism evidence="3 4">
    <name type="scientific">Coccomyxa subellipsoidea</name>
    <dbReference type="NCBI Taxonomy" id="248742"/>
    <lineage>
        <taxon>Eukaryota</taxon>
        <taxon>Viridiplantae</taxon>
        <taxon>Chlorophyta</taxon>
        <taxon>core chlorophytes</taxon>
        <taxon>Trebouxiophyceae</taxon>
        <taxon>Trebouxiophyceae incertae sedis</taxon>
        <taxon>Coccomyxaceae</taxon>
        <taxon>Coccomyxa</taxon>
    </lineage>
</organism>
<dbReference type="InterPro" id="IPR001254">
    <property type="entry name" value="Trypsin_dom"/>
</dbReference>
<dbReference type="EMBL" id="JALJOT010000002">
    <property type="protein sequence ID" value="KAK9917415.1"/>
    <property type="molecule type" value="Genomic_DNA"/>
</dbReference>
<protein>
    <recommendedName>
        <fullName evidence="2">Peptidase S1 domain-containing protein</fullName>
    </recommendedName>
</protein>
<dbReference type="PANTHER" id="PTHR36234">
    <property type="entry name" value="LYSYL ENDOPEPTIDASE"/>
    <property type="match status" value="1"/>
</dbReference>
<sequence>MFGAKGRQSNLISCLIFSTTCTFLLLAVFCNPVPRGWSVSQQPIQGQETQVPHIVLPLADPESFLDQHQELLGIHARNVLNLAPPGFKEQDVVTKGVWRNLQDGSTLWSLGILSPGASSHVLIFSELALPWAGEFSIYSPSEVANRTVCSHSCMVVPAQARPSQKLTTLVMQGEEVVLEFHHPSQRPPTSGFVVRVASIMQGLQGSLPEAAELKRRRRRQLLVKSEELGAMALCTGTLITAPIGRKFVLTADHCFVDKKAINNFEYWILIFNYEQPCGSKEAPVIKQVIQGLRLAFYDSKADILLLDISATIPDSFKPYKLGYDGSDNAVPTRAIGIHHPNGNFKRISYANSSGSISTNFTARRFPVGEIQPSATTHLQVLWSKGATTSGSSGSPLIDMDTGKVVAVLTGGFSSCSDPRAPDYYGRLSAAWRNGLEHFLSSAPPDTVLAEQPTKSFTYFLTDPMPFVNESIIMNITVRGSVPGNFFDISQFIEVSEISDVFTPTDIFAYKRSIDIRLDDGTPDTRANQSYFVPGNMARFQLIFKLTSTVNPNYLHIHTLKGIVQASTGPWTQYMAMELSCDELPCTIQYPGRNDSDVAQTFDEYNTDPTLDDHPRLAIFSFSPEESLNVQMDICLEDGILIGATVSIYINQQFTWTLSSDPFGDPNCLHIASIPVKGAENYTVVVSDEDSFDAVLPIRTVKYLYFDDASGEVLGPAVQGPITGPAASLLASKAERVGLPANALLPSSAPAPLDALRPTAALHPAEEMAYGSAHAPGPAASHKRAQPPGPSQLPGRARPPAAAPSAGDGN</sequence>
<proteinExistence type="predicted"/>
<feature type="region of interest" description="Disordered" evidence="1">
    <location>
        <begin position="763"/>
        <end position="809"/>
    </location>
</feature>
<feature type="domain" description="Peptidase S1" evidence="2">
    <location>
        <begin position="199"/>
        <end position="440"/>
    </location>
</feature>
<dbReference type="PANTHER" id="PTHR36234:SF5">
    <property type="entry name" value="LYSYL ENDOPEPTIDASE"/>
    <property type="match status" value="1"/>
</dbReference>
<reference evidence="3 4" key="1">
    <citation type="journal article" date="2024" name="Nat. Commun.">
        <title>Phylogenomics reveals the evolutionary origins of lichenization in chlorophyte algae.</title>
        <authorList>
            <person name="Puginier C."/>
            <person name="Libourel C."/>
            <person name="Otte J."/>
            <person name="Skaloud P."/>
            <person name="Haon M."/>
            <person name="Grisel S."/>
            <person name="Petersen M."/>
            <person name="Berrin J.G."/>
            <person name="Delaux P.M."/>
            <person name="Dal Grande F."/>
            <person name="Keller J."/>
        </authorList>
    </citation>
    <scope>NUCLEOTIDE SEQUENCE [LARGE SCALE GENOMIC DNA]</scope>
    <source>
        <strain evidence="3 4">SAG 216-7</strain>
    </source>
</reference>
<evidence type="ECO:0000259" key="2">
    <source>
        <dbReference type="PROSITE" id="PS50240"/>
    </source>
</evidence>
<comment type="caution">
    <text evidence="3">The sequence shown here is derived from an EMBL/GenBank/DDBJ whole genome shotgun (WGS) entry which is preliminary data.</text>
</comment>
<dbReference type="Proteomes" id="UP001491310">
    <property type="component" value="Unassembled WGS sequence"/>
</dbReference>
<keyword evidence="4" id="KW-1185">Reference proteome</keyword>
<dbReference type="PROSITE" id="PS50240">
    <property type="entry name" value="TRYPSIN_DOM"/>
    <property type="match status" value="1"/>
</dbReference>
<evidence type="ECO:0000313" key="3">
    <source>
        <dbReference type="EMBL" id="KAK9917415.1"/>
    </source>
</evidence>